<dbReference type="HOGENOM" id="CLU_1466866_0_0_4"/>
<dbReference type="GO" id="GO:0016042">
    <property type="term" value="P:lipid catabolic process"/>
    <property type="evidence" value="ECO:0007669"/>
    <property type="project" value="UniProtKB-KW"/>
</dbReference>
<reference evidence="8" key="3">
    <citation type="submission" date="2010-07" db="EMBL/GenBank/DDBJ databases">
        <authorList>
            <person name="Genoscope - CEA"/>
        </authorList>
    </citation>
    <scope>NUCLEOTIDE SEQUENCE</scope>
    <source>
        <strain evidence="8">3As</strain>
    </source>
</reference>
<proteinExistence type="inferred from homology"/>
<accession>D6CTL7</accession>
<gene>
    <name evidence="8" type="ordered locus">THI_1973</name>
    <name evidence="9" type="ORF">THICB1_20054</name>
</gene>
<dbReference type="Proteomes" id="UP000078599">
    <property type="component" value="Unassembled WGS sequence"/>
</dbReference>
<evidence type="ECO:0000256" key="6">
    <source>
        <dbReference type="ARBA" id="ARBA00023098"/>
    </source>
</evidence>
<dbReference type="GO" id="GO:0004630">
    <property type="term" value="F:phospholipase D activity"/>
    <property type="evidence" value="ECO:0007669"/>
    <property type="project" value="UniProtKB-EC"/>
</dbReference>
<reference key="1">
    <citation type="submission" date="2009-07" db="EMBL/GenBank/DDBJ databases">
        <authorList>
            <person name="Genoscope - CEA"/>
        </authorList>
    </citation>
    <scope>NUCLEOTIDE SEQUENCE</scope>
    <source>
        <strain>3As</strain>
    </source>
</reference>
<dbReference type="EC" id="3.1.4.4" evidence="3"/>
<dbReference type="Pfam" id="PF13091">
    <property type="entry name" value="PLDc_2"/>
    <property type="match status" value="1"/>
</dbReference>
<dbReference type="OrthoDB" id="5294698at2"/>
<evidence type="ECO:0000256" key="1">
    <source>
        <dbReference type="ARBA" id="ARBA00000798"/>
    </source>
</evidence>
<keyword evidence="11" id="KW-1185">Reference proteome</keyword>
<comment type="catalytic activity">
    <reaction evidence="1">
        <text>a 1,2-diacyl-sn-glycero-3-phosphocholine + H2O = a 1,2-diacyl-sn-glycero-3-phosphate + choline + H(+)</text>
        <dbReference type="Rhea" id="RHEA:14445"/>
        <dbReference type="ChEBI" id="CHEBI:15354"/>
        <dbReference type="ChEBI" id="CHEBI:15377"/>
        <dbReference type="ChEBI" id="CHEBI:15378"/>
        <dbReference type="ChEBI" id="CHEBI:57643"/>
        <dbReference type="ChEBI" id="CHEBI:58608"/>
        <dbReference type="EC" id="3.1.4.4"/>
    </reaction>
</comment>
<feature type="domain" description="Phospholipase D-like" evidence="7">
    <location>
        <begin position="49"/>
        <end position="169"/>
    </location>
</feature>
<evidence type="ECO:0000256" key="2">
    <source>
        <dbReference type="ARBA" id="ARBA00008664"/>
    </source>
</evidence>
<comment type="similarity">
    <text evidence="2">Belongs to the phospholipase D family.</text>
</comment>
<dbReference type="GO" id="GO:0016891">
    <property type="term" value="F:RNA endonuclease activity producing 5'-phosphomonoesters, hydrolytic mechanism"/>
    <property type="evidence" value="ECO:0007669"/>
    <property type="project" value="TreeGrafter"/>
</dbReference>
<dbReference type="EMBL" id="FP475956">
    <property type="protein sequence ID" value="CAZ88636.1"/>
    <property type="molecule type" value="Genomic_DNA"/>
</dbReference>
<evidence type="ECO:0000256" key="4">
    <source>
        <dbReference type="ARBA" id="ARBA00022801"/>
    </source>
</evidence>
<keyword evidence="6" id="KW-0443">Lipid metabolism</keyword>
<dbReference type="InterPro" id="IPR025202">
    <property type="entry name" value="PLD-like_dom"/>
</dbReference>
<organism evidence="8 10">
    <name type="scientific">Thiomonas arsenitoxydans (strain DSM 22701 / CIP 110005 / 3As)</name>
    <dbReference type="NCBI Taxonomy" id="426114"/>
    <lineage>
        <taxon>Bacteria</taxon>
        <taxon>Pseudomonadati</taxon>
        <taxon>Pseudomonadota</taxon>
        <taxon>Betaproteobacteria</taxon>
        <taxon>Burkholderiales</taxon>
        <taxon>Thiomonas</taxon>
    </lineage>
</organism>
<reference evidence="10" key="2">
    <citation type="journal article" date="2010" name="PLoS Genet.">
        <title>Structure, function, and evolution of the Thiomonas spp. genome.</title>
        <authorList>
            <person name="Arsene-Ploetze F."/>
            <person name="Koechler S."/>
            <person name="Marchal M."/>
            <person name="Coppee J.Y."/>
            <person name="Chandler M."/>
            <person name="Bonnefoy V."/>
            <person name="Brochier-Armanet C."/>
            <person name="Barakat M."/>
            <person name="Barbe V."/>
            <person name="Battaglia-Brunet F."/>
            <person name="Bruneel O."/>
            <person name="Bryan C.G."/>
            <person name="Cleiss-Arnold J."/>
            <person name="Cruveiller S."/>
            <person name="Erhardt M."/>
            <person name="Heinrich-Salmeron A."/>
            <person name="Hommais F."/>
            <person name="Joulian C."/>
            <person name="Krin E."/>
            <person name="Lieutaud A."/>
            <person name="Lievremont D."/>
            <person name="Michel C."/>
            <person name="Muller D."/>
            <person name="Ortet P."/>
            <person name="Proux C."/>
            <person name="Siguier P."/>
            <person name="Roche D."/>
            <person name="Rouy Z."/>
            <person name="Salvignol G."/>
            <person name="Slyemi D."/>
            <person name="Talla E."/>
            <person name="Weiss S."/>
            <person name="Weissenbach J."/>
            <person name="Medigue C."/>
            <person name="Bertin P.N."/>
        </authorList>
    </citation>
    <scope>NUCLEOTIDE SEQUENCE [LARGE SCALE GENOMIC DNA]</scope>
    <source>
        <strain evidence="10">DSM 22701 / CIP 110005 / 3As</strain>
    </source>
</reference>
<dbReference type="Proteomes" id="UP000002372">
    <property type="component" value="Chromosome"/>
</dbReference>
<dbReference type="RefSeq" id="WP_013105955.1">
    <property type="nucleotide sequence ID" value="NC_014145.1"/>
</dbReference>
<protein>
    <recommendedName>
        <fullName evidence="3">phospholipase D</fullName>
        <ecNumber evidence="3">3.1.4.4</ecNumber>
    </recommendedName>
</protein>
<evidence type="ECO:0000256" key="5">
    <source>
        <dbReference type="ARBA" id="ARBA00022963"/>
    </source>
</evidence>
<evidence type="ECO:0000313" key="11">
    <source>
        <dbReference type="Proteomes" id="UP000078599"/>
    </source>
</evidence>
<evidence type="ECO:0000259" key="7">
    <source>
        <dbReference type="Pfam" id="PF13091"/>
    </source>
</evidence>
<dbReference type="AlphaFoldDB" id="D6CTL7"/>
<evidence type="ECO:0000256" key="3">
    <source>
        <dbReference type="ARBA" id="ARBA00012027"/>
    </source>
</evidence>
<dbReference type="PANTHER" id="PTHR43856">
    <property type="entry name" value="CARDIOLIPIN HYDROLASE"/>
    <property type="match status" value="1"/>
</dbReference>
<dbReference type="PANTHER" id="PTHR43856:SF1">
    <property type="entry name" value="MITOCHONDRIAL CARDIOLIPIN HYDROLASE"/>
    <property type="match status" value="1"/>
</dbReference>
<reference evidence="9 11" key="4">
    <citation type="submission" date="2015-03" db="EMBL/GenBank/DDBJ databases">
        <authorList>
            <person name="Regsiter A."/>
            <person name="william w."/>
        </authorList>
    </citation>
    <scope>NUCLEOTIDE SEQUENCE [LARGE SCALE GENOMIC DNA]</scope>
    <source>
        <strain evidence="9 11">CB1</strain>
    </source>
</reference>
<dbReference type="Gene3D" id="3.30.870.10">
    <property type="entry name" value="Endonuclease Chain A"/>
    <property type="match status" value="1"/>
</dbReference>
<dbReference type="EMBL" id="CTRI01000012">
    <property type="protein sequence ID" value="CQR32044.1"/>
    <property type="molecule type" value="Genomic_DNA"/>
</dbReference>
<keyword evidence="4" id="KW-0378">Hydrolase</keyword>
<evidence type="ECO:0000313" key="10">
    <source>
        <dbReference type="Proteomes" id="UP000002372"/>
    </source>
</evidence>
<sequence length="184" mass="20138">MSQVLAALGILHETAEQTRIITPYADGLKAFEAFLAGAAAPGAKLRTMIYGCTLQPFFDALIEAHRCSADVKVIFDHTQATGRAEAPQIERLCEAGLVDGEHFLIGTSPVHHQIVHLKATVIWTPDGKVGVEDGSWNYSTNASQQMNDLCFTASPGLADYYTQAFERLWAWVLANEPQYQGDAR</sequence>
<name>D6CTL7_THIA3</name>
<keyword evidence="5" id="KW-0442">Lipid degradation</keyword>
<dbReference type="InterPro" id="IPR051406">
    <property type="entry name" value="PLD_domain"/>
</dbReference>
<evidence type="ECO:0000313" key="8">
    <source>
        <dbReference type="EMBL" id="CAZ88636.1"/>
    </source>
</evidence>
<dbReference type="SUPFAM" id="SSF56024">
    <property type="entry name" value="Phospholipase D/nuclease"/>
    <property type="match status" value="1"/>
</dbReference>
<dbReference type="KEGG" id="thi:THI_1973"/>
<evidence type="ECO:0000313" key="9">
    <source>
        <dbReference type="EMBL" id="CQR32044.1"/>
    </source>
</evidence>